<evidence type="ECO:0000313" key="1">
    <source>
        <dbReference type="EMBL" id="EMY69419.1"/>
    </source>
</evidence>
<gene>
    <name evidence="1" type="ORF">LEP1GSC199_2211</name>
</gene>
<organism evidence="1 2">
    <name type="scientific">Leptospira vanthielii serovar Holland str. Waz Holland = ATCC 700522</name>
    <dbReference type="NCBI Taxonomy" id="1218591"/>
    <lineage>
        <taxon>Bacteria</taxon>
        <taxon>Pseudomonadati</taxon>
        <taxon>Spirochaetota</taxon>
        <taxon>Spirochaetia</taxon>
        <taxon>Leptospirales</taxon>
        <taxon>Leptospiraceae</taxon>
        <taxon>Leptospira</taxon>
    </lineage>
</organism>
<dbReference type="NCBIfam" id="TIGR04331">
    <property type="entry name" value="o_ant_LIC12162"/>
    <property type="match status" value="1"/>
</dbReference>
<dbReference type="GO" id="GO:0016740">
    <property type="term" value="F:transferase activity"/>
    <property type="evidence" value="ECO:0007669"/>
    <property type="project" value="UniProtKB-KW"/>
</dbReference>
<comment type="caution">
    <text evidence="1">The sequence shown here is derived from an EMBL/GenBank/DDBJ whole genome shotgun (WGS) entry which is preliminary data.</text>
</comment>
<keyword evidence="1" id="KW-0808">Transferase</keyword>
<dbReference type="RefSeq" id="WP_002982401.1">
    <property type="nucleotide sequence ID" value="NZ_AOGY02000051.1"/>
</dbReference>
<reference evidence="1 2" key="1">
    <citation type="submission" date="2013-03" db="EMBL/GenBank/DDBJ databases">
        <authorList>
            <person name="Harkins D.M."/>
            <person name="Durkin A.S."/>
            <person name="Brinkac L.M."/>
            <person name="Haft D.H."/>
            <person name="Selengut J.D."/>
            <person name="Sanka R."/>
            <person name="DePew J."/>
            <person name="Purushe J."/>
            <person name="Galloway R.L."/>
            <person name="Vinetz J.M."/>
            <person name="Sutton G.G."/>
            <person name="Nierman W.C."/>
            <person name="Fouts D.E."/>
        </authorList>
    </citation>
    <scope>NUCLEOTIDE SEQUENCE [LARGE SCALE GENOMIC DNA]</scope>
    <source>
        <strain evidence="1 2">Waz Holland</strain>
    </source>
</reference>
<protein>
    <submittedName>
        <fullName evidence="1">Transferase, TIGR04331 family</fullName>
    </submittedName>
</protein>
<dbReference type="STRING" id="1218591.LEP1GSC199_2211"/>
<dbReference type="AlphaFoldDB" id="N1VZM2"/>
<dbReference type="EMBL" id="AOGY02000051">
    <property type="protein sequence ID" value="EMY69419.1"/>
    <property type="molecule type" value="Genomic_DNA"/>
</dbReference>
<accession>N1VZM2</accession>
<sequence>MNPKHLILTALEETWPSEDIPVVFLGEWCKIYDRKEKWSKYNGETFPYHWDDRAKLYRDYLYIQDLYEDVLSNLSEKLNEIHNVNHSLRYWRILIGPWLGYFMQMVFDRFEMLRILIERNIELYCKIDESLVKILVPNDMEDFGKKYLGDDWNFAIYSYLLQNMKSDNIYKQKINLKTESLKIRKISIKTQLSKVGKGILLSILNFWPSSNGPLIISSYLPILSLLRIQIELGEVPKIWKRIQCSSYRLNHQQRNWTLNLEFKSEFEVLLSKLIPIQMPTGYLEGYLELCRSVSRGPWPENPRFIFTSNEHNSSDYFKAYVGEKTERNVKYFLGQHGGHYGIGKWSFMEDHEIESSDRYLTWGWKDISKPNAISFASIKIIGINDYKFVKDGKLLLVTMSIPRYSYWMYSIPVGSQWMNYFNDQVRFVRSLDTGIQVNDLVVRLPSSDFNWNQNLRWRDIFPYIRLDYGNTKIEKLIQNSRIYVSTYNATTFLESMGRNTPTIIFWNPNHWEIRDTAVPFFEILKNVGIFHESPEEAAKMVNKIWNHVPEWWYSKEVQDAKNEFCYEYVRKVKNPLTILNNYLKT</sequence>
<dbReference type="Proteomes" id="UP000012227">
    <property type="component" value="Unassembled WGS sequence"/>
</dbReference>
<evidence type="ECO:0000313" key="2">
    <source>
        <dbReference type="Proteomes" id="UP000012227"/>
    </source>
</evidence>
<dbReference type="InterPro" id="IPR027603">
    <property type="entry name" value="LIC12162"/>
</dbReference>
<proteinExistence type="predicted"/>
<name>N1VZM2_9LEPT</name>